<keyword evidence="5 8" id="KW-0489">Methyltransferase</keyword>
<name>A0A0R2SSM3_9GAMM</name>
<dbReference type="PANTHER" id="PTHR43542">
    <property type="entry name" value="METHYLTRANSFERASE"/>
    <property type="match status" value="1"/>
</dbReference>
<evidence type="ECO:0000313" key="10">
    <source>
        <dbReference type="Proteomes" id="UP000051242"/>
    </source>
</evidence>
<sequence length="192" mass="20668">MSTSKKRPGGSVRIIGGELRSRKISFPDSAGLRPSADRVRETLFNWLQMAIPAARVLDLFAGSGALGFEAASRGASSVVMVEKAKVAANALRDNRDALATTTVQIIEADALIWLRRDAGKQRFDLVFLDPPFDANQHYEAAHTLAESGCLAPGALVYIESAEPLDEAKLPSNWTGRKIKRAGAVHSTLLQAL</sequence>
<dbReference type="NCBIfam" id="TIGR00095">
    <property type="entry name" value="16S rRNA (guanine(966)-N(2))-methyltransferase RsmD"/>
    <property type="match status" value="1"/>
</dbReference>
<keyword evidence="8" id="KW-0949">S-adenosyl-L-methionine</keyword>
<evidence type="ECO:0000256" key="4">
    <source>
        <dbReference type="ARBA" id="ARBA00013682"/>
    </source>
</evidence>
<gene>
    <name evidence="9" type="ORF">ABR85_05555</name>
</gene>
<reference evidence="9 10" key="1">
    <citation type="submission" date="2015-10" db="EMBL/GenBank/DDBJ databases">
        <title>Metagenome-Assembled Genomes uncover a global brackish microbiome.</title>
        <authorList>
            <person name="Hugerth L.W."/>
            <person name="Larsson J."/>
            <person name="Alneberg J."/>
            <person name="Lindh M.V."/>
            <person name="Legrand C."/>
            <person name="Pinhassi J."/>
            <person name="Andersson A.F."/>
        </authorList>
    </citation>
    <scope>NUCLEOTIDE SEQUENCE [LARGE SCALE GENOMIC DNA]</scope>
    <source>
        <strain evidence="9">BACL22 MAG-120619-bin3</strain>
    </source>
</reference>
<dbReference type="InterPro" id="IPR029063">
    <property type="entry name" value="SAM-dependent_MTases_sf"/>
</dbReference>
<evidence type="ECO:0000256" key="6">
    <source>
        <dbReference type="ARBA" id="ARBA00022679"/>
    </source>
</evidence>
<dbReference type="CDD" id="cd02440">
    <property type="entry name" value="AdoMet_MTases"/>
    <property type="match status" value="1"/>
</dbReference>
<comment type="caution">
    <text evidence="9">The sequence shown here is derived from an EMBL/GenBank/DDBJ whole genome shotgun (WGS) entry which is preliminary data.</text>
</comment>
<dbReference type="PANTHER" id="PTHR43542:SF1">
    <property type="entry name" value="METHYLTRANSFERASE"/>
    <property type="match status" value="1"/>
</dbReference>
<dbReference type="Proteomes" id="UP000051242">
    <property type="component" value="Unassembled WGS sequence"/>
</dbReference>
<protein>
    <recommendedName>
        <fullName evidence="4 8">Ribosomal RNA small subunit methyltransferase D</fullName>
        <ecNumber evidence="3 8">2.1.1.171</ecNumber>
    </recommendedName>
</protein>
<dbReference type="InterPro" id="IPR004398">
    <property type="entry name" value="RNA_MeTrfase_RsmD"/>
</dbReference>
<dbReference type="EMBL" id="LICD01000337">
    <property type="protein sequence ID" value="KRO78271.1"/>
    <property type="molecule type" value="Genomic_DNA"/>
</dbReference>
<dbReference type="Pfam" id="PF03602">
    <property type="entry name" value="Cons_hypoth95"/>
    <property type="match status" value="1"/>
</dbReference>
<comment type="function">
    <text evidence="1 8">Specifically methylates the guanine in position 966 of 16S rRNA in the assembled 30S particle.</text>
</comment>
<dbReference type="InterPro" id="IPR002052">
    <property type="entry name" value="DNA_methylase_N6_adenine_CS"/>
</dbReference>
<keyword evidence="8" id="KW-0698">rRNA processing</keyword>
<dbReference type="Gene3D" id="3.40.50.150">
    <property type="entry name" value="Vaccinia Virus protein VP39"/>
    <property type="match status" value="1"/>
</dbReference>
<dbReference type="AlphaFoldDB" id="A0A0R2SSM3"/>
<dbReference type="PIRSF" id="PIRSF004553">
    <property type="entry name" value="CHP00095"/>
    <property type="match status" value="1"/>
</dbReference>
<evidence type="ECO:0000256" key="1">
    <source>
        <dbReference type="ARBA" id="ARBA00002649"/>
    </source>
</evidence>
<evidence type="ECO:0000256" key="7">
    <source>
        <dbReference type="ARBA" id="ARBA00048326"/>
    </source>
</evidence>
<proteinExistence type="inferred from homology"/>
<keyword evidence="6 8" id="KW-0808">Transferase</keyword>
<evidence type="ECO:0000256" key="8">
    <source>
        <dbReference type="PIRNR" id="PIRNR004553"/>
    </source>
</evidence>
<dbReference type="GO" id="GO:0003676">
    <property type="term" value="F:nucleic acid binding"/>
    <property type="evidence" value="ECO:0007669"/>
    <property type="project" value="InterPro"/>
</dbReference>
<dbReference type="GO" id="GO:0052913">
    <property type="term" value="F:16S rRNA (guanine(966)-N(2))-methyltransferase activity"/>
    <property type="evidence" value="ECO:0007669"/>
    <property type="project" value="UniProtKB-EC"/>
</dbReference>
<organism evidence="9 10">
    <name type="scientific">OM182 bacterium BACL3 MAG-120619-bin3</name>
    <dbReference type="NCBI Taxonomy" id="1655593"/>
    <lineage>
        <taxon>Bacteria</taxon>
        <taxon>Pseudomonadati</taxon>
        <taxon>Pseudomonadota</taxon>
        <taxon>Gammaproteobacteria</taxon>
        <taxon>OMG group</taxon>
        <taxon>OM182 clade</taxon>
    </lineage>
</organism>
<accession>A0A0R2SSM3</accession>
<dbReference type="PROSITE" id="PS00092">
    <property type="entry name" value="N6_MTASE"/>
    <property type="match status" value="1"/>
</dbReference>
<dbReference type="SUPFAM" id="SSF53335">
    <property type="entry name" value="S-adenosyl-L-methionine-dependent methyltransferases"/>
    <property type="match status" value="1"/>
</dbReference>
<dbReference type="EC" id="2.1.1.171" evidence="3 8"/>
<evidence type="ECO:0000256" key="5">
    <source>
        <dbReference type="ARBA" id="ARBA00022603"/>
    </source>
</evidence>
<evidence type="ECO:0000256" key="3">
    <source>
        <dbReference type="ARBA" id="ARBA00012141"/>
    </source>
</evidence>
<comment type="catalytic activity">
    <reaction evidence="7 8">
        <text>guanosine(966) in 16S rRNA + S-adenosyl-L-methionine = N(2)-methylguanosine(966) in 16S rRNA + S-adenosyl-L-homocysteine + H(+)</text>
        <dbReference type="Rhea" id="RHEA:23548"/>
        <dbReference type="Rhea" id="RHEA-COMP:10211"/>
        <dbReference type="Rhea" id="RHEA-COMP:10212"/>
        <dbReference type="ChEBI" id="CHEBI:15378"/>
        <dbReference type="ChEBI" id="CHEBI:57856"/>
        <dbReference type="ChEBI" id="CHEBI:59789"/>
        <dbReference type="ChEBI" id="CHEBI:74269"/>
        <dbReference type="ChEBI" id="CHEBI:74481"/>
        <dbReference type="EC" id="2.1.1.171"/>
    </reaction>
</comment>
<evidence type="ECO:0000256" key="2">
    <source>
        <dbReference type="ARBA" id="ARBA00005269"/>
    </source>
</evidence>
<evidence type="ECO:0000313" key="9">
    <source>
        <dbReference type="EMBL" id="KRO78271.1"/>
    </source>
</evidence>
<comment type="similarity">
    <text evidence="2 8">Belongs to the methyltransferase superfamily. RsmD family.</text>
</comment>